<name>A0A4P9WFB4_9FUNG</name>
<proteinExistence type="predicted"/>
<protein>
    <submittedName>
        <fullName evidence="2">Uncharacterized protein</fullName>
    </submittedName>
</protein>
<sequence>MQDVACTVRQAHRSSARRDSCGKQRRGGNGAGRTRPAVPRSGQSVGSALCSRFCGKGSGANSQNTSRQYHSTLEGLHSSQRREVVVAVGLPTPNASLFRAADNHDLQSNVRQSATIDQIAKPPVEAVVIPQHVRAQTESLATPVQLRFSSSATPAALCSRGRESRRADAEFPRLFASLRGRDPMKPKGVLASGVWRGRQSSPMHLLATLAAALTLGASATSAAPTPAGSAAAGHSVHFENLFIIVGAGSANASAFTSNGTNIIVSLGVNGPFSCSAVARYVPRFIPHGDAHSPRLLPPLFPSFLPDPSFIEYNFGVTYTSLIPTRIRINSVTPSGTVSLPAGSSASLDSHYGIFPIARGHNRWSDSEVPSASFTGPLAAEPFELTSTFRHDFTGSWSAQCTADGSVIFGVKHIPTIGNGGSLTLNNVVVGFEKGFAAAGPLHGIGINSDKFRPPTSFKLFNSLIRPAVNYILGILCPTPKLTHEIEIAPESSSSATCSPLPPPRPPLPFTYLPHSPPASSPLELSIAGHWKISFTSLPTTWCGIRFNRTSSRRARLLPPRTLLCFHSKFHDVGGWERQKSGDGSGDSPPEMPLIY</sequence>
<evidence type="ECO:0000256" key="1">
    <source>
        <dbReference type="SAM" id="MobiDB-lite"/>
    </source>
</evidence>
<organism evidence="2 3">
    <name type="scientific">Blyttiomyces helicus</name>
    <dbReference type="NCBI Taxonomy" id="388810"/>
    <lineage>
        <taxon>Eukaryota</taxon>
        <taxon>Fungi</taxon>
        <taxon>Fungi incertae sedis</taxon>
        <taxon>Chytridiomycota</taxon>
        <taxon>Chytridiomycota incertae sedis</taxon>
        <taxon>Chytridiomycetes</taxon>
        <taxon>Chytridiomycetes incertae sedis</taxon>
        <taxon>Blyttiomyces</taxon>
    </lineage>
</organism>
<feature type="region of interest" description="Disordered" evidence="1">
    <location>
        <begin position="1"/>
        <end position="45"/>
    </location>
</feature>
<dbReference type="Proteomes" id="UP000269721">
    <property type="component" value="Unassembled WGS sequence"/>
</dbReference>
<accession>A0A4P9WFB4</accession>
<keyword evidence="3" id="KW-1185">Reference proteome</keyword>
<evidence type="ECO:0000313" key="2">
    <source>
        <dbReference type="EMBL" id="RKO90433.1"/>
    </source>
</evidence>
<dbReference type="AlphaFoldDB" id="A0A4P9WFB4"/>
<evidence type="ECO:0000313" key="3">
    <source>
        <dbReference type="Proteomes" id="UP000269721"/>
    </source>
</evidence>
<reference evidence="3" key="1">
    <citation type="journal article" date="2018" name="Nat. Microbiol.">
        <title>Leveraging single-cell genomics to expand the fungal tree of life.</title>
        <authorList>
            <person name="Ahrendt S.R."/>
            <person name="Quandt C.A."/>
            <person name="Ciobanu D."/>
            <person name="Clum A."/>
            <person name="Salamov A."/>
            <person name="Andreopoulos B."/>
            <person name="Cheng J.F."/>
            <person name="Woyke T."/>
            <person name="Pelin A."/>
            <person name="Henrissat B."/>
            <person name="Reynolds N.K."/>
            <person name="Benny G.L."/>
            <person name="Smith M.E."/>
            <person name="James T.Y."/>
            <person name="Grigoriev I.V."/>
        </authorList>
    </citation>
    <scope>NUCLEOTIDE SEQUENCE [LARGE SCALE GENOMIC DNA]</scope>
</reference>
<gene>
    <name evidence="2" type="ORF">BDK51DRAFT_39116</name>
</gene>
<feature type="region of interest" description="Disordered" evidence="1">
    <location>
        <begin position="575"/>
        <end position="595"/>
    </location>
</feature>
<dbReference type="EMBL" id="KZ995561">
    <property type="protein sequence ID" value="RKO90433.1"/>
    <property type="molecule type" value="Genomic_DNA"/>
</dbReference>